<dbReference type="Proteomes" id="UP000541444">
    <property type="component" value="Unassembled WGS sequence"/>
</dbReference>
<dbReference type="PROSITE" id="PS50297">
    <property type="entry name" value="ANK_REP_REGION"/>
    <property type="match status" value="1"/>
</dbReference>
<name>A0A7J7NMX4_9MAGN</name>
<evidence type="ECO:0000256" key="1">
    <source>
        <dbReference type="ARBA" id="ARBA00022723"/>
    </source>
</evidence>
<dbReference type="EMBL" id="JACGCM010000697">
    <property type="protein sequence ID" value="KAF6168334.1"/>
    <property type="molecule type" value="Genomic_DNA"/>
</dbReference>
<sequence length="642" mass="71003">MEDANHLTIDTDDSFSSLFELAANNNFDGFKRSLEYDSAAIDEVGLWYGRKKGSNNMAVEHRTPLMVAATYGSVEVLKLILSLSQDDVNRSCGSDKSTALHCAASGGSVNSADVVKLLLLAGADPNSIDANGCSPSDIIVIPPKHANPNLKSTLEILLKTTKNLSVSSSSNTNSPPLSSSPETNGSSSSPSESYSTSSPMMNLNLGSVEFPQFSVSVKKEYPSDSSLPDINTSNYATDEFRMFTFKVKPCSRAYSHDWTECPFVHPGENARRRDPRKFHYSCVPCPDFRKGACRRGDMCEYAHGVFECWLHPAQYRTRPCKDGINCMRRVCFFAHKTDELRHLSTGSAVLSPRCESPASHFSPPLSPSGISWPPLNVPTLNLPGCNLQSSRLRSSFNARDIRVDDCYNNLDFEQQMVNDLSYLRSSSPSVNCSMHSKSFTPSNLDDLFALEIPSSPRYFEHRSAFLNQCQQQQNFLSPINTVISSPRNINHPLLQHGSYSLSSSPGRSSPVNMEPMSPLSPSLFPFAAQREKQQQLRSLSSRDLGGSSLARLEGSPIWGSSNGKVDWSLNNDELGKLRRSASLNNRQEQELTWVHALFNEPSPPQNMEERHNNVHLNTEAESTDTSALGAWLDQMQLDKANY</sequence>
<dbReference type="SUPFAM" id="SSF48403">
    <property type="entry name" value="Ankyrin repeat"/>
    <property type="match status" value="1"/>
</dbReference>
<feature type="domain" description="C3H1-type" evidence="9">
    <location>
        <begin position="284"/>
        <end position="306"/>
    </location>
</feature>
<dbReference type="PANTHER" id="PTHR14493:SF50">
    <property type="entry name" value="RING FINGER PROTEIN UNKEMPT"/>
    <property type="match status" value="1"/>
</dbReference>
<dbReference type="Pfam" id="PF12796">
    <property type="entry name" value="Ank_2"/>
    <property type="match status" value="1"/>
</dbReference>
<keyword evidence="1 7" id="KW-0479">Metal-binding</keyword>
<dbReference type="InterPro" id="IPR000571">
    <property type="entry name" value="Znf_CCCH"/>
</dbReference>
<evidence type="ECO:0000313" key="11">
    <source>
        <dbReference type="Proteomes" id="UP000541444"/>
    </source>
</evidence>
<keyword evidence="6" id="KW-0040">ANK repeat</keyword>
<evidence type="ECO:0000256" key="7">
    <source>
        <dbReference type="PROSITE-ProRule" id="PRU00723"/>
    </source>
</evidence>
<evidence type="ECO:0000256" key="4">
    <source>
        <dbReference type="ARBA" id="ARBA00022833"/>
    </source>
</evidence>
<feature type="compositionally biased region" description="Low complexity" evidence="8">
    <location>
        <begin position="498"/>
        <end position="509"/>
    </location>
</feature>
<evidence type="ECO:0000256" key="6">
    <source>
        <dbReference type="PROSITE-ProRule" id="PRU00023"/>
    </source>
</evidence>
<evidence type="ECO:0000256" key="8">
    <source>
        <dbReference type="SAM" id="MobiDB-lite"/>
    </source>
</evidence>
<keyword evidence="4 7" id="KW-0862">Zinc</keyword>
<organism evidence="10 11">
    <name type="scientific">Kingdonia uniflora</name>
    <dbReference type="NCBI Taxonomy" id="39325"/>
    <lineage>
        <taxon>Eukaryota</taxon>
        <taxon>Viridiplantae</taxon>
        <taxon>Streptophyta</taxon>
        <taxon>Embryophyta</taxon>
        <taxon>Tracheophyta</taxon>
        <taxon>Spermatophyta</taxon>
        <taxon>Magnoliopsida</taxon>
        <taxon>Ranunculales</taxon>
        <taxon>Circaeasteraceae</taxon>
        <taxon>Kingdonia</taxon>
    </lineage>
</organism>
<feature type="region of interest" description="Disordered" evidence="8">
    <location>
        <begin position="165"/>
        <end position="198"/>
    </location>
</feature>
<feature type="region of interest" description="Disordered" evidence="8">
    <location>
        <begin position="494"/>
        <end position="517"/>
    </location>
</feature>
<feature type="compositionally biased region" description="Low complexity" evidence="8">
    <location>
        <begin position="535"/>
        <end position="552"/>
    </location>
</feature>
<comment type="caution">
    <text evidence="10">The sequence shown here is derived from an EMBL/GenBank/DDBJ whole genome shotgun (WGS) entry which is preliminary data.</text>
</comment>
<dbReference type="SMART" id="SM00356">
    <property type="entry name" value="ZnF_C3H1"/>
    <property type="match status" value="2"/>
</dbReference>
<protein>
    <recommendedName>
        <fullName evidence="9">C3H1-type domain-containing protein</fullName>
    </recommendedName>
</protein>
<dbReference type="FunFam" id="3.30.1370.210:FF:000009">
    <property type="entry name" value="Zinc finger CCCH domain-containing protein 66"/>
    <property type="match status" value="1"/>
</dbReference>
<keyword evidence="11" id="KW-1185">Reference proteome</keyword>
<accession>A0A7J7NMX4</accession>
<dbReference type="SMART" id="SM00248">
    <property type="entry name" value="ANK"/>
    <property type="match status" value="2"/>
</dbReference>
<dbReference type="InterPro" id="IPR002110">
    <property type="entry name" value="Ankyrin_rpt"/>
</dbReference>
<dbReference type="InterPro" id="IPR057444">
    <property type="entry name" value="Znf-CCCH_AtC3H23-like"/>
</dbReference>
<dbReference type="Gene3D" id="1.25.40.20">
    <property type="entry name" value="Ankyrin repeat-containing domain"/>
    <property type="match status" value="1"/>
</dbReference>
<dbReference type="Pfam" id="PF00642">
    <property type="entry name" value="zf-CCCH"/>
    <property type="match status" value="1"/>
</dbReference>
<dbReference type="Pfam" id="PF25512">
    <property type="entry name" value="zf-CCCH_AtC3H23"/>
    <property type="match status" value="1"/>
</dbReference>
<keyword evidence="2" id="KW-0677">Repeat</keyword>
<feature type="region of interest" description="Disordered" evidence="8">
    <location>
        <begin position="530"/>
        <end position="555"/>
    </location>
</feature>
<dbReference type="InterPro" id="IPR045234">
    <property type="entry name" value="Unkempt-like"/>
</dbReference>
<dbReference type="AlphaFoldDB" id="A0A7J7NMX4"/>
<evidence type="ECO:0000256" key="2">
    <source>
        <dbReference type="ARBA" id="ARBA00022737"/>
    </source>
</evidence>
<dbReference type="PROSITE" id="PS50088">
    <property type="entry name" value="ANK_REPEAT"/>
    <property type="match status" value="1"/>
</dbReference>
<dbReference type="Gene3D" id="3.30.1370.210">
    <property type="match status" value="1"/>
</dbReference>
<keyword evidence="3 7" id="KW-0863">Zinc-finger</keyword>
<proteinExistence type="predicted"/>
<dbReference type="GO" id="GO:0008270">
    <property type="term" value="F:zinc ion binding"/>
    <property type="evidence" value="ECO:0007669"/>
    <property type="project" value="UniProtKB-KW"/>
</dbReference>
<feature type="zinc finger region" description="C3H1-type" evidence="7">
    <location>
        <begin position="284"/>
        <end position="306"/>
    </location>
</feature>
<dbReference type="GO" id="GO:0003677">
    <property type="term" value="F:DNA binding"/>
    <property type="evidence" value="ECO:0007669"/>
    <property type="project" value="UniProtKB-KW"/>
</dbReference>
<evidence type="ECO:0000313" key="10">
    <source>
        <dbReference type="EMBL" id="KAF6168334.1"/>
    </source>
</evidence>
<dbReference type="PANTHER" id="PTHR14493">
    <property type="entry name" value="UNKEMPT FAMILY MEMBER"/>
    <property type="match status" value="1"/>
</dbReference>
<evidence type="ECO:0000256" key="5">
    <source>
        <dbReference type="ARBA" id="ARBA00023125"/>
    </source>
</evidence>
<dbReference type="InterPro" id="IPR036770">
    <property type="entry name" value="Ankyrin_rpt-contain_sf"/>
</dbReference>
<feature type="repeat" description="ANK" evidence="6">
    <location>
        <begin position="95"/>
        <end position="130"/>
    </location>
</feature>
<dbReference type="GO" id="GO:0010468">
    <property type="term" value="P:regulation of gene expression"/>
    <property type="evidence" value="ECO:0007669"/>
    <property type="project" value="UniProtKB-ARBA"/>
</dbReference>
<dbReference type="PRINTS" id="PR01415">
    <property type="entry name" value="ANKYRIN"/>
</dbReference>
<dbReference type="PROSITE" id="PS50103">
    <property type="entry name" value="ZF_C3H1"/>
    <property type="match status" value="1"/>
</dbReference>
<reference evidence="10 11" key="1">
    <citation type="journal article" date="2020" name="IScience">
        <title>Genome Sequencing of the Endangered Kingdonia uniflora (Circaeasteraceae, Ranunculales) Reveals Potential Mechanisms of Evolutionary Specialization.</title>
        <authorList>
            <person name="Sun Y."/>
            <person name="Deng T."/>
            <person name="Zhang A."/>
            <person name="Moore M.J."/>
            <person name="Landis J.B."/>
            <person name="Lin N."/>
            <person name="Zhang H."/>
            <person name="Zhang X."/>
            <person name="Huang J."/>
            <person name="Zhang X."/>
            <person name="Sun H."/>
            <person name="Wang H."/>
        </authorList>
    </citation>
    <scope>NUCLEOTIDE SEQUENCE [LARGE SCALE GENOMIC DNA]</scope>
    <source>
        <strain evidence="10">TB1705</strain>
        <tissue evidence="10">Leaf</tissue>
    </source>
</reference>
<evidence type="ECO:0000256" key="3">
    <source>
        <dbReference type="ARBA" id="ARBA00022771"/>
    </source>
</evidence>
<gene>
    <name evidence="10" type="ORF">GIB67_018174</name>
</gene>
<evidence type="ECO:0000259" key="9">
    <source>
        <dbReference type="PROSITE" id="PS50103"/>
    </source>
</evidence>
<dbReference type="OrthoDB" id="410307at2759"/>
<keyword evidence="5" id="KW-0238">DNA-binding</keyword>